<keyword evidence="2" id="KW-1185">Reference proteome</keyword>
<dbReference type="AlphaFoldDB" id="A0A8K0TDM6"/>
<comment type="caution">
    <text evidence="1">The sequence shown here is derived from an EMBL/GenBank/DDBJ whole genome shotgun (WGS) entry which is preliminary data.</text>
</comment>
<reference evidence="1" key="1">
    <citation type="journal article" date="2021" name="Nat. Commun.">
        <title>Genetic determinants of endophytism in the Arabidopsis root mycobiome.</title>
        <authorList>
            <person name="Mesny F."/>
            <person name="Miyauchi S."/>
            <person name="Thiergart T."/>
            <person name="Pickel B."/>
            <person name="Atanasova L."/>
            <person name="Karlsson M."/>
            <person name="Huettel B."/>
            <person name="Barry K.W."/>
            <person name="Haridas S."/>
            <person name="Chen C."/>
            <person name="Bauer D."/>
            <person name="Andreopoulos W."/>
            <person name="Pangilinan J."/>
            <person name="LaButti K."/>
            <person name="Riley R."/>
            <person name="Lipzen A."/>
            <person name="Clum A."/>
            <person name="Drula E."/>
            <person name="Henrissat B."/>
            <person name="Kohler A."/>
            <person name="Grigoriev I.V."/>
            <person name="Martin F.M."/>
            <person name="Hacquard S."/>
        </authorList>
    </citation>
    <scope>NUCLEOTIDE SEQUENCE</scope>
    <source>
        <strain evidence="1">MPI-CAGE-AT-0016</strain>
    </source>
</reference>
<name>A0A8K0TDM6_9PEZI</name>
<evidence type="ECO:0000313" key="1">
    <source>
        <dbReference type="EMBL" id="KAH7354474.1"/>
    </source>
</evidence>
<dbReference type="OrthoDB" id="4934446at2759"/>
<accession>A0A8K0TDM6</accession>
<protein>
    <submittedName>
        <fullName evidence="1">Uncharacterized protein</fullName>
    </submittedName>
</protein>
<proteinExistence type="predicted"/>
<evidence type="ECO:0000313" key="2">
    <source>
        <dbReference type="Proteomes" id="UP000813385"/>
    </source>
</evidence>
<organism evidence="1 2">
    <name type="scientific">Plectosphaerella cucumerina</name>
    <dbReference type="NCBI Taxonomy" id="40658"/>
    <lineage>
        <taxon>Eukaryota</taxon>
        <taxon>Fungi</taxon>
        <taxon>Dikarya</taxon>
        <taxon>Ascomycota</taxon>
        <taxon>Pezizomycotina</taxon>
        <taxon>Sordariomycetes</taxon>
        <taxon>Hypocreomycetidae</taxon>
        <taxon>Glomerellales</taxon>
        <taxon>Plectosphaerellaceae</taxon>
        <taxon>Plectosphaerella</taxon>
    </lineage>
</organism>
<sequence length="145" mass="16352">MMVRRRSDGSLEWTKPEVLYDGGSSPTQKSINLILFASRINRPQTSLSLLPTEIQDRILRFTSYSTVAPAKLGCDLGLGPAFQWRDRRAPLVQELCKRKRLDTSPIESQIRSGSFMSGISYKPQLHIPIQTVPPEPTKLPPPFFV</sequence>
<dbReference type="EMBL" id="JAGPXD010000005">
    <property type="protein sequence ID" value="KAH7354474.1"/>
    <property type="molecule type" value="Genomic_DNA"/>
</dbReference>
<gene>
    <name evidence="1" type="ORF">B0T11DRAFT_288712</name>
</gene>
<dbReference type="Proteomes" id="UP000813385">
    <property type="component" value="Unassembled WGS sequence"/>
</dbReference>